<evidence type="ECO:0000313" key="9">
    <source>
        <dbReference type="Proteomes" id="UP000181976"/>
    </source>
</evidence>
<dbReference type="STRING" id="385682.SAMN05444380_11611"/>
<evidence type="ECO:0000256" key="4">
    <source>
        <dbReference type="ARBA" id="ARBA00022989"/>
    </source>
</evidence>
<feature type="transmembrane region" description="Helical" evidence="6">
    <location>
        <begin position="734"/>
        <end position="760"/>
    </location>
</feature>
<dbReference type="Proteomes" id="UP000181976">
    <property type="component" value="Unassembled WGS sequence"/>
</dbReference>
<dbReference type="Gene3D" id="1.20.1640.10">
    <property type="entry name" value="Multidrug efflux transporter AcrB transmembrane domain"/>
    <property type="match status" value="2"/>
</dbReference>
<proteinExistence type="predicted"/>
<dbReference type="AlphaFoldDB" id="A0A1I2CFV0"/>
<feature type="transmembrane region" description="Helical" evidence="6">
    <location>
        <begin position="244"/>
        <end position="264"/>
    </location>
</feature>
<feature type="transmembrane region" description="Helical" evidence="6">
    <location>
        <begin position="315"/>
        <end position="335"/>
    </location>
</feature>
<dbReference type="GO" id="GO:0005886">
    <property type="term" value="C:plasma membrane"/>
    <property type="evidence" value="ECO:0007669"/>
    <property type="project" value="UniProtKB-SubCell"/>
</dbReference>
<evidence type="ECO:0000259" key="7">
    <source>
        <dbReference type="PROSITE" id="PS50156"/>
    </source>
</evidence>
<name>A0A1I2CFV0_9BACT</name>
<dbReference type="InterPro" id="IPR004869">
    <property type="entry name" value="MMPL_dom"/>
</dbReference>
<dbReference type="InterPro" id="IPR050545">
    <property type="entry name" value="Mycobact_MmpL"/>
</dbReference>
<organism evidence="8 9">
    <name type="scientific">Thermophagus xiamenensis</name>
    <dbReference type="NCBI Taxonomy" id="385682"/>
    <lineage>
        <taxon>Bacteria</taxon>
        <taxon>Pseudomonadati</taxon>
        <taxon>Bacteroidota</taxon>
        <taxon>Bacteroidia</taxon>
        <taxon>Marinilabiliales</taxon>
        <taxon>Marinilabiliaceae</taxon>
        <taxon>Thermophagus</taxon>
    </lineage>
</organism>
<feature type="transmembrane region" description="Helical" evidence="6">
    <location>
        <begin position="270"/>
        <end position="294"/>
    </location>
</feature>
<keyword evidence="3 6" id="KW-0812">Transmembrane</keyword>
<dbReference type="OrthoDB" id="9805018at2"/>
<dbReference type="InterPro" id="IPR000731">
    <property type="entry name" value="SSD"/>
</dbReference>
<comment type="subcellular location">
    <subcellularLocation>
        <location evidence="1">Cell membrane</location>
        <topology evidence="1">Multi-pass membrane protein</topology>
    </subcellularLocation>
</comment>
<keyword evidence="9" id="KW-1185">Reference proteome</keyword>
<accession>A0A1I2CFV0</accession>
<evidence type="ECO:0000256" key="6">
    <source>
        <dbReference type="SAM" id="Phobius"/>
    </source>
</evidence>
<evidence type="ECO:0000256" key="1">
    <source>
        <dbReference type="ARBA" id="ARBA00004651"/>
    </source>
</evidence>
<keyword evidence="4 6" id="KW-1133">Transmembrane helix</keyword>
<dbReference type="PROSITE" id="PS50156">
    <property type="entry name" value="SSD"/>
    <property type="match status" value="1"/>
</dbReference>
<reference evidence="8 9" key="1">
    <citation type="submission" date="2016-10" db="EMBL/GenBank/DDBJ databases">
        <authorList>
            <person name="de Groot N.N."/>
        </authorList>
    </citation>
    <scope>NUCLEOTIDE SEQUENCE [LARGE SCALE GENOMIC DNA]</scope>
    <source>
        <strain evidence="8 9">DSM 19012</strain>
    </source>
</reference>
<feature type="transmembrane region" description="Helical" evidence="6">
    <location>
        <begin position="709"/>
        <end position="728"/>
    </location>
</feature>
<sequence length="812" mass="91550">MWIRTASFILRNRFPILIVLTILTVFLGVQSREIEMSYQYAPLLPEDDPASLDYQDFIKEFGNEGNLIVLGIQDSTFFEVQHFSAWEQLTQNLKKINGITSVFSVSDAFTLKKNLQKKKFELSPVFREINNQSVLDSLYQTFDALPFYKYLIYNPETHSYLMAITLDREVLESEARVPLINEIKKCANAYALSTGNKVHISGLPYIRVETAEMIKKELNMFIWLALAITAVIIFLFFRSFKVVIFSMLVVGMAVIWALGIQALAGFKITILTGMIPPLIIVIGIPNSVFFLNKFHYEFRKHGNKIKSLQRVIQKIGNATFLTNLTTASGFATFVFTSSKLLIEFGIMAAINIMVVFILSLTLIPIIFSFLSDPREKHVRHLNNRFFEVIINKLVHISLNHKKVVYSGALGLIIFGGYGISQMKTTGYMLDDIPHDHTLYKDLDFFEKHFSGLMPLEIMIDTQKPKGVMQPQNLRKIDALQQKLTEFPEISKGLSIAEVVKFARQAFYNGNPGFYSLPGSMEHKFIMSYVPQSNTTIPGVVNSFVDSTGQKTRISFRMADVGTNKMEVLNNKIGAIVDSVFTPSKYVTSLTGSSVVFFKGTEYLVRNLFISLGLAILLIASFMSWMFRSKRMVLVSLIPNLVPLITTAALMGVFNIPIKPSTILVFSIAFGISVDDTIHFLSKYRQELGETNWSIRAATVLALKETGRSMIYTSVILFFGFGIFTVSSFGGTVALGALVALTLLVALFSNLILLPSLLLGLERLITNQSFKEPMLTIYDEDEDIDMDELKIKKPVENIDPKEQEIKMEAHVEN</sequence>
<feature type="transmembrane region" description="Helical" evidence="6">
    <location>
        <begin position="341"/>
        <end position="370"/>
    </location>
</feature>
<feature type="domain" description="SSD" evidence="7">
    <location>
        <begin position="242"/>
        <end position="369"/>
    </location>
</feature>
<dbReference type="EMBL" id="FONA01000016">
    <property type="protein sequence ID" value="SFE67237.1"/>
    <property type="molecule type" value="Genomic_DNA"/>
</dbReference>
<dbReference type="RefSeq" id="WP_010527629.1">
    <property type="nucleotide sequence ID" value="NZ_AFSL01000056.1"/>
</dbReference>
<feature type="transmembrane region" description="Helical" evidence="6">
    <location>
        <begin position="220"/>
        <end position="237"/>
    </location>
</feature>
<dbReference type="InParanoid" id="A0A1I2CFV0"/>
<evidence type="ECO:0000256" key="2">
    <source>
        <dbReference type="ARBA" id="ARBA00022475"/>
    </source>
</evidence>
<evidence type="ECO:0000313" key="8">
    <source>
        <dbReference type="EMBL" id="SFE67237.1"/>
    </source>
</evidence>
<dbReference type="eggNOG" id="COG1033">
    <property type="taxonomic scope" value="Bacteria"/>
</dbReference>
<dbReference type="Pfam" id="PF03176">
    <property type="entry name" value="MMPL"/>
    <property type="match status" value="2"/>
</dbReference>
<feature type="transmembrane region" description="Helical" evidence="6">
    <location>
        <begin position="607"/>
        <end position="626"/>
    </location>
</feature>
<dbReference type="PANTHER" id="PTHR33406">
    <property type="entry name" value="MEMBRANE PROTEIN MJ1562-RELATED"/>
    <property type="match status" value="1"/>
</dbReference>
<feature type="transmembrane region" description="Helical" evidence="6">
    <location>
        <begin position="633"/>
        <end position="655"/>
    </location>
</feature>
<gene>
    <name evidence="8" type="ORF">SAMN05444380_11611</name>
</gene>
<keyword evidence="2" id="KW-1003">Cell membrane</keyword>
<keyword evidence="5 6" id="KW-0472">Membrane</keyword>
<dbReference type="SUPFAM" id="SSF82866">
    <property type="entry name" value="Multidrug efflux transporter AcrB transmembrane domain"/>
    <property type="match status" value="2"/>
</dbReference>
<evidence type="ECO:0000256" key="5">
    <source>
        <dbReference type="ARBA" id="ARBA00023136"/>
    </source>
</evidence>
<dbReference type="PANTHER" id="PTHR33406:SF12">
    <property type="entry name" value="BLR2997 PROTEIN"/>
    <property type="match status" value="1"/>
</dbReference>
<evidence type="ECO:0000256" key="3">
    <source>
        <dbReference type="ARBA" id="ARBA00022692"/>
    </source>
</evidence>
<protein>
    <recommendedName>
        <fullName evidence="7">SSD domain-containing protein</fullName>
    </recommendedName>
</protein>